<proteinExistence type="predicted"/>
<gene>
    <name evidence="7" type="ORF">NTHI1209_01809</name>
</gene>
<dbReference type="EMBL" id="JMQP01000002">
    <property type="protein sequence ID" value="KIS36169.1"/>
    <property type="molecule type" value="Genomic_DNA"/>
</dbReference>
<evidence type="ECO:0000256" key="2">
    <source>
        <dbReference type="ARBA" id="ARBA00022475"/>
    </source>
</evidence>
<dbReference type="RefSeq" id="WP_005662542.1">
    <property type="nucleotide sequence ID" value="NZ_AP018776.1"/>
</dbReference>
<evidence type="ECO:0000313" key="7">
    <source>
        <dbReference type="EMBL" id="KIS36169.1"/>
    </source>
</evidence>
<keyword evidence="2" id="KW-1003">Cell membrane</keyword>
<keyword evidence="5 6" id="KW-0472">Membrane</keyword>
<evidence type="ECO:0000256" key="5">
    <source>
        <dbReference type="ARBA" id="ARBA00023136"/>
    </source>
</evidence>
<feature type="transmembrane region" description="Helical" evidence="6">
    <location>
        <begin position="73"/>
        <end position="94"/>
    </location>
</feature>
<evidence type="ECO:0000313" key="8">
    <source>
        <dbReference type="Proteomes" id="UP000050700"/>
    </source>
</evidence>
<dbReference type="InterPro" id="IPR005598">
    <property type="entry name" value="ATP_synth_I"/>
</dbReference>
<dbReference type="GO" id="GO:0005886">
    <property type="term" value="C:plasma membrane"/>
    <property type="evidence" value="ECO:0007669"/>
    <property type="project" value="UniProtKB-SubCell"/>
</dbReference>
<dbReference type="PATRIC" id="fig|727.552.peg.1415"/>
<feature type="transmembrane region" description="Helical" evidence="6">
    <location>
        <begin position="12"/>
        <end position="31"/>
    </location>
</feature>
<evidence type="ECO:0000256" key="3">
    <source>
        <dbReference type="ARBA" id="ARBA00022692"/>
    </source>
</evidence>
<accession>A0A0D0HP61</accession>
<protein>
    <submittedName>
        <fullName evidence="7">F0F1 ATP synthase subunit I</fullName>
    </submittedName>
</protein>
<keyword evidence="4 6" id="KW-1133">Transmembrane helix</keyword>
<sequence length="124" mass="14580">MSRILSHAKKNYRKAIVIESLLLVVFYLFIYGWQRQSAVDFSYGFLSAFLPFCTFIFIIFYRKQNFSTKLTALYRAEAIKFILTMVFIIIAIKWLFVINFIAFFVGFLLALVLNNIIPLILNKI</sequence>
<comment type="subcellular location">
    <subcellularLocation>
        <location evidence="1">Cell membrane</location>
        <topology evidence="1">Multi-pass membrane protein</topology>
    </subcellularLocation>
</comment>
<dbReference type="AlphaFoldDB" id="A0A0D0HP61"/>
<evidence type="ECO:0000256" key="1">
    <source>
        <dbReference type="ARBA" id="ARBA00004651"/>
    </source>
</evidence>
<reference evidence="7 8" key="1">
    <citation type="submission" date="2014-05" db="EMBL/GenBank/DDBJ databases">
        <title>Methylome analysis of the phasevarions of Haemophilus influenzae.</title>
        <authorList>
            <person name="Atack J.M."/>
            <person name="Fox K.L."/>
            <person name="Power P.M."/>
            <person name="Clark T."/>
            <person name="Jurcisek J."/>
            <person name="Korlach J."/>
            <person name="Bakaletz L.O."/>
            <person name="Jennings M.P."/>
        </authorList>
    </citation>
    <scope>NUCLEOTIDE SEQUENCE [LARGE SCALE GENOMIC DNA]</scope>
    <source>
        <strain evidence="7 8">1209</strain>
    </source>
</reference>
<comment type="caution">
    <text evidence="7">The sequence shown here is derived from an EMBL/GenBank/DDBJ whole genome shotgun (WGS) entry which is preliminary data.</text>
</comment>
<dbReference type="Pfam" id="PF03899">
    <property type="entry name" value="ATP-synt_I"/>
    <property type="match status" value="1"/>
</dbReference>
<keyword evidence="3 6" id="KW-0812">Transmembrane</keyword>
<feature type="transmembrane region" description="Helical" evidence="6">
    <location>
        <begin position="100"/>
        <end position="121"/>
    </location>
</feature>
<evidence type="ECO:0000256" key="4">
    <source>
        <dbReference type="ARBA" id="ARBA00022989"/>
    </source>
</evidence>
<dbReference type="NCBIfam" id="NF004763">
    <property type="entry name" value="PRK06099.1"/>
    <property type="match status" value="1"/>
</dbReference>
<feature type="transmembrane region" description="Helical" evidence="6">
    <location>
        <begin position="43"/>
        <end position="61"/>
    </location>
</feature>
<name>A0A0D0HP61_HAEIF</name>
<evidence type="ECO:0000256" key="6">
    <source>
        <dbReference type="SAM" id="Phobius"/>
    </source>
</evidence>
<dbReference type="Proteomes" id="UP000050700">
    <property type="component" value="Unassembled WGS sequence"/>
</dbReference>
<organism evidence="7 8">
    <name type="scientific">Haemophilus influenzae</name>
    <dbReference type="NCBI Taxonomy" id="727"/>
    <lineage>
        <taxon>Bacteria</taxon>
        <taxon>Pseudomonadati</taxon>
        <taxon>Pseudomonadota</taxon>
        <taxon>Gammaproteobacteria</taxon>
        <taxon>Pasteurellales</taxon>
        <taxon>Pasteurellaceae</taxon>
        <taxon>Haemophilus</taxon>
    </lineage>
</organism>